<dbReference type="EnsemblMetazoa" id="tetur183g00030.1">
    <property type="protein sequence ID" value="tetur183g00030.1"/>
    <property type="gene ID" value="tetur183g00030"/>
</dbReference>
<sequence>MRAIFSHSCSGDSASLSAIHSFSAFLGNLPVDYF</sequence>
<organism evidence="1 2">
    <name type="scientific">Tetranychus urticae</name>
    <name type="common">Two-spotted spider mite</name>
    <dbReference type="NCBI Taxonomy" id="32264"/>
    <lineage>
        <taxon>Eukaryota</taxon>
        <taxon>Metazoa</taxon>
        <taxon>Ecdysozoa</taxon>
        <taxon>Arthropoda</taxon>
        <taxon>Chelicerata</taxon>
        <taxon>Arachnida</taxon>
        <taxon>Acari</taxon>
        <taxon>Acariformes</taxon>
        <taxon>Trombidiformes</taxon>
        <taxon>Prostigmata</taxon>
        <taxon>Eleutherengona</taxon>
        <taxon>Raphignathae</taxon>
        <taxon>Tetranychoidea</taxon>
        <taxon>Tetranychidae</taxon>
        <taxon>Tetranychus</taxon>
    </lineage>
</organism>
<name>T1KQG8_TETUR</name>
<dbReference type="HOGENOM" id="CLU_3377688_0_0_1"/>
<evidence type="ECO:0000313" key="1">
    <source>
        <dbReference type="EnsemblMetazoa" id="tetur183g00030.1"/>
    </source>
</evidence>
<dbReference type="Proteomes" id="UP000015104">
    <property type="component" value="Unassembled WGS sequence"/>
</dbReference>
<dbReference type="AlphaFoldDB" id="T1KQG8"/>
<evidence type="ECO:0000313" key="2">
    <source>
        <dbReference type="Proteomes" id="UP000015104"/>
    </source>
</evidence>
<dbReference type="EMBL" id="CAEY01000353">
    <property type="status" value="NOT_ANNOTATED_CDS"/>
    <property type="molecule type" value="Genomic_DNA"/>
</dbReference>
<keyword evidence="2" id="KW-1185">Reference proteome</keyword>
<dbReference type="EMBL" id="CAEY01000352">
    <property type="status" value="NOT_ANNOTATED_CDS"/>
    <property type="molecule type" value="Genomic_DNA"/>
</dbReference>
<reference evidence="2" key="1">
    <citation type="submission" date="2011-08" db="EMBL/GenBank/DDBJ databases">
        <authorList>
            <person name="Rombauts S."/>
        </authorList>
    </citation>
    <scope>NUCLEOTIDE SEQUENCE</scope>
    <source>
        <strain evidence="2">London</strain>
    </source>
</reference>
<accession>T1KQG8</accession>
<protein>
    <submittedName>
        <fullName evidence="1">Uncharacterized protein</fullName>
    </submittedName>
</protein>
<reference evidence="1" key="2">
    <citation type="submission" date="2015-06" db="UniProtKB">
        <authorList>
            <consortium name="EnsemblMetazoa"/>
        </authorList>
    </citation>
    <scope>IDENTIFICATION</scope>
</reference>
<proteinExistence type="predicted"/>